<keyword evidence="4" id="KW-0575">Peroxidase</keyword>
<evidence type="ECO:0000256" key="3">
    <source>
        <dbReference type="ARBA" id="ARBA00022516"/>
    </source>
</evidence>
<comment type="cofactor">
    <cofactor evidence="2">
        <name>heme b</name>
        <dbReference type="ChEBI" id="CHEBI:60344"/>
    </cofactor>
</comment>
<reference evidence="10" key="1">
    <citation type="submission" date="2021-01" db="EMBL/GenBank/DDBJ databases">
        <authorList>
            <person name="Lovell J.T."/>
            <person name="Bentley N."/>
            <person name="Bhattarai G."/>
            <person name="Jenkins J.W."/>
            <person name="Sreedasyam A."/>
            <person name="Alarcon Y."/>
            <person name="Bock C."/>
            <person name="Boston L."/>
            <person name="Carlson J."/>
            <person name="Cervantes K."/>
            <person name="Clermont K."/>
            <person name="Krom N."/>
            <person name="Kubenka K."/>
            <person name="Mamidi S."/>
            <person name="Mattison C."/>
            <person name="Monteros M."/>
            <person name="Pisani C."/>
            <person name="Plott C."/>
            <person name="Rajasekar S."/>
            <person name="Rhein H.S."/>
            <person name="Rohla C."/>
            <person name="Song M."/>
            <person name="Hilaire R.S."/>
            <person name="Shu S."/>
            <person name="Wells L."/>
            <person name="Wang X."/>
            <person name="Webber J."/>
            <person name="Heerema R.J."/>
            <person name="Klein P."/>
            <person name="Conner P."/>
            <person name="Grauke L."/>
            <person name="Grimwood J."/>
            <person name="Schmutz J."/>
            <person name="Randall J.J."/>
        </authorList>
    </citation>
    <scope>NUCLEOTIDE SEQUENCE</scope>
    <source>
        <tissue evidence="10">Leaf</tissue>
    </source>
</reference>
<keyword evidence="9" id="KW-0408">Iron</keyword>
<gene>
    <name evidence="10" type="ORF">I3842_04G023800</name>
</gene>
<keyword evidence="8" id="KW-0275">Fatty acid biosynthesis</keyword>
<dbReference type="CDD" id="cd09818">
    <property type="entry name" value="PIOX_like"/>
    <property type="match status" value="1"/>
</dbReference>
<evidence type="ECO:0000313" key="11">
    <source>
        <dbReference type="Proteomes" id="UP000811246"/>
    </source>
</evidence>
<evidence type="ECO:0000256" key="5">
    <source>
        <dbReference type="ARBA" id="ARBA00022617"/>
    </source>
</evidence>
<dbReference type="Proteomes" id="UP000811246">
    <property type="component" value="Chromosome 4"/>
</dbReference>
<sequence length="644" mass="73811">MFSAILASIRAIITEFFHLFIHGDFHEAVARMTLIDRLLFLIVHYIDKLGIWHRLPVFLGLIYLAIRRRLHEEYNLFNVGRSPVGVRFNPMDYPYRTADGKYNDPFNEGAGSEGTFFGRNILPVDQKRKLMKPDPMVVATKLLARRKFTDTGKQFNMIAASWIQFMIHDWIDHLEDTKQIELTAPKEVASQCPLKSFKFYKTKEVPTGFYEIKEGGLNIRTPWWDGSAIYGSNAERLQKVRTFKDGKLKIDSKNDLLLHDQDGTPVSGDVRNGWAGLSTLQALFIKEHNAVCDTLKKEYRHMDDEELYHRARLVTSAVIAKVHTIDWTVELLKTDTLRAGMRANWYGLLGKKFKDTFGHVGGVALGGLVGLKKPINHGVPYSLTEEFVSVYRMHSILPDHLDLRDISAAPGPNKSPPLTEKVPMANLVGRKGEKTLANIGFAKQMVSMGHQACGALELWNYPTWLRDVIPHDVDGHDRPDHVDLPALEVYRDRERSVARYNAFRRALLMIPISKWEDLTDDEEAIRELEEVYGDDVEELDLLVGLMAEKKITGFAISETAFVIFLLMATRRLEADRFFTSNFNEETYTKKGFEWVNTTESLKDVLERHYPELIKKWMNSTSAFTVWDSPPESHNPIPIYLRVPQ</sequence>
<evidence type="ECO:0000256" key="2">
    <source>
        <dbReference type="ARBA" id="ARBA00001970"/>
    </source>
</evidence>
<dbReference type="AlphaFoldDB" id="A0A922JPK1"/>
<evidence type="ECO:0000256" key="8">
    <source>
        <dbReference type="ARBA" id="ARBA00023160"/>
    </source>
</evidence>
<dbReference type="GO" id="GO:0006633">
    <property type="term" value="P:fatty acid biosynthetic process"/>
    <property type="evidence" value="ECO:0007669"/>
    <property type="project" value="UniProtKB-KW"/>
</dbReference>
<keyword evidence="6" id="KW-0276">Fatty acid metabolism</keyword>
<evidence type="ECO:0000256" key="7">
    <source>
        <dbReference type="ARBA" id="ARBA00023098"/>
    </source>
</evidence>
<keyword evidence="4" id="KW-0560">Oxidoreductase</keyword>
<evidence type="ECO:0000256" key="6">
    <source>
        <dbReference type="ARBA" id="ARBA00022832"/>
    </source>
</evidence>
<evidence type="ECO:0000256" key="4">
    <source>
        <dbReference type="ARBA" id="ARBA00022559"/>
    </source>
</evidence>
<dbReference type="PANTHER" id="PTHR11903:SF11">
    <property type="entry name" value="ALPHA-DIOXYGENASE 1"/>
    <property type="match status" value="1"/>
</dbReference>
<dbReference type="InterPro" id="IPR034815">
    <property type="entry name" value="A_dioxygenase"/>
</dbReference>
<comment type="caution">
    <text evidence="10">The sequence shown here is derived from an EMBL/GenBank/DDBJ whole genome shotgun (WGS) entry which is preliminary data.</text>
</comment>
<evidence type="ECO:0000256" key="9">
    <source>
        <dbReference type="PIRSR" id="PIRSR619791-2"/>
    </source>
</evidence>
<evidence type="ECO:0000313" key="10">
    <source>
        <dbReference type="EMBL" id="KAG6715971.1"/>
    </source>
</evidence>
<keyword evidence="5 9" id="KW-0349">Heme</keyword>
<feature type="binding site" description="axial binding residue" evidence="9">
    <location>
        <position position="394"/>
    </location>
    <ligand>
        <name>heme b</name>
        <dbReference type="ChEBI" id="CHEBI:60344"/>
    </ligand>
    <ligandPart>
        <name>Fe</name>
        <dbReference type="ChEBI" id="CHEBI:18248"/>
    </ligandPart>
</feature>
<name>A0A922JPK1_CARIL</name>
<protein>
    <recommendedName>
        <fullName evidence="12">Alpha-dioxygenase 1</fullName>
    </recommendedName>
</protein>
<comment type="cofactor">
    <cofactor evidence="1">
        <name>Ca(2+)</name>
        <dbReference type="ChEBI" id="CHEBI:29108"/>
    </cofactor>
</comment>
<organism evidence="10 11">
    <name type="scientific">Carya illinoinensis</name>
    <name type="common">Pecan</name>
    <dbReference type="NCBI Taxonomy" id="32201"/>
    <lineage>
        <taxon>Eukaryota</taxon>
        <taxon>Viridiplantae</taxon>
        <taxon>Streptophyta</taxon>
        <taxon>Embryophyta</taxon>
        <taxon>Tracheophyta</taxon>
        <taxon>Spermatophyta</taxon>
        <taxon>Magnoliopsida</taxon>
        <taxon>eudicotyledons</taxon>
        <taxon>Gunneridae</taxon>
        <taxon>Pentapetalae</taxon>
        <taxon>rosids</taxon>
        <taxon>fabids</taxon>
        <taxon>Fagales</taxon>
        <taxon>Juglandaceae</taxon>
        <taxon>Carya</taxon>
    </lineage>
</organism>
<keyword evidence="7" id="KW-0443">Lipid metabolism</keyword>
<dbReference type="GO" id="GO:0016702">
    <property type="term" value="F:oxidoreductase activity, acting on single donors with incorporation of molecular oxygen, incorporation of two atoms of oxygen"/>
    <property type="evidence" value="ECO:0007669"/>
    <property type="project" value="TreeGrafter"/>
</dbReference>
<dbReference type="InterPro" id="IPR019791">
    <property type="entry name" value="Haem_peroxidase_animal"/>
</dbReference>
<dbReference type="EMBL" id="CM031828">
    <property type="protein sequence ID" value="KAG6715971.1"/>
    <property type="molecule type" value="Genomic_DNA"/>
</dbReference>
<keyword evidence="3" id="KW-0444">Lipid biosynthesis</keyword>
<dbReference type="GO" id="GO:0004601">
    <property type="term" value="F:peroxidase activity"/>
    <property type="evidence" value="ECO:0007669"/>
    <property type="project" value="UniProtKB-KW"/>
</dbReference>
<dbReference type="PROSITE" id="PS50292">
    <property type="entry name" value="PEROXIDASE_3"/>
    <property type="match status" value="1"/>
</dbReference>
<dbReference type="GO" id="GO:0046872">
    <property type="term" value="F:metal ion binding"/>
    <property type="evidence" value="ECO:0007669"/>
    <property type="project" value="UniProtKB-KW"/>
</dbReference>
<proteinExistence type="predicted"/>
<evidence type="ECO:0008006" key="12">
    <source>
        <dbReference type="Google" id="ProtNLM"/>
    </source>
</evidence>
<evidence type="ECO:0000256" key="1">
    <source>
        <dbReference type="ARBA" id="ARBA00001913"/>
    </source>
</evidence>
<dbReference type="Pfam" id="PF03098">
    <property type="entry name" value="An_peroxidase"/>
    <property type="match status" value="1"/>
</dbReference>
<keyword evidence="9" id="KW-0479">Metal-binding</keyword>
<accession>A0A922JPK1</accession>
<dbReference type="PANTHER" id="PTHR11903">
    <property type="entry name" value="PROSTAGLANDIN G/H SYNTHASE"/>
    <property type="match status" value="1"/>
</dbReference>
<dbReference type="InterPro" id="IPR050783">
    <property type="entry name" value="Oxylipin_biosynth_metab"/>
</dbReference>